<reference evidence="3 4" key="1">
    <citation type="submission" date="2020-08" db="EMBL/GenBank/DDBJ databases">
        <title>Cohnella phylogeny.</title>
        <authorList>
            <person name="Dunlap C."/>
        </authorList>
    </citation>
    <scope>NUCLEOTIDE SEQUENCE [LARGE SCALE GENOMIC DNA]</scope>
    <source>
        <strain evidence="3 4">DSM 25239</strain>
    </source>
</reference>
<dbReference type="Pfam" id="PF03807">
    <property type="entry name" value="F420_oxidored"/>
    <property type="match status" value="1"/>
</dbReference>
<proteinExistence type="predicted"/>
<dbReference type="SUPFAM" id="SSF51735">
    <property type="entry name" value="NAD(P)-binding Rossmann-fold domains"/>
    <property type="match status" value="1"/>
</dbReference>
<evidence type="ECO:0000256" key="1">
    <source>
        <dbReference type="ARBA" id="ARBA00023002"/>
    </source>
</evidence>
<dbReference type="InterPro" id="IPR036291">
    <property type="entry name" value="NAD(P)-bd_dom_sf"/>
</dbReference>
<protein>
    <submittedName>
        <fullName evidence="3">NAD(P)-binding domain-containing protein</fullName>
    </submittedName>
</protein>
<gene>
    <name evidence="3" type="ORF">H7B90_19935</name>
</gene>
<dbReference type="PANTHER" id="PTHR14239">
    <property type="entry name" value="DUDULIN-RELATED"/>
    <property type="match status" value="1"/>
</dbReference>
<dbReference type="EMBL" id="JACJVR010000077">
    <property type="protein sequence ID" value="MBB6693669.1"/>
    <property type="molecule type" value="Genomic_DNA"/>
</dbReference>
<keyword evidence="4" id="KW-1185">Reference proteome</keyword>
<dbReference type="GO" id="GO:0016491">
    <property type="term" value="F:oxidoreductase activity"/>
    <property type="evidence" value="ECO:0007669"/>
    <property type="project" value="UniProtKB-KW"/>
</dbReference>
<accession>A0A841U1L2</accession>
<sequence>MKVSVIGTGRMGGGLVRVLAPVAPGLTWGSRTVEKARSCAEERGLADVRPAGMEEALAADVIVHALWFKDVIPWAAQYEESLAGKILVDIANPFTADFTDFTLGWGQSAAERLQAALPRTRIVGAFKNTFWRVLERPVHEGLTSDVFVTSDDEEAKRTVLHLLRGLPFRVMDGGLLRNNRTIERMTLFERELAMRNGHYPYVSWRLFGRENDSSDK</sequence>
<dbReference type="Proteomes" id="UP000553776">
    <property type="component" value="Unassembled WGS sequence"/>
</dbReference>
<evidence type="ECO:0000313" key="3">
    <source>
        <dbReference type="EMBL" id="MBB6693669.1"/>
    </source>
</evidence>
<feature type="domain" description="Pyrroline-5-carboxylate reductase catalytic N-terminal" evidence="2">
    <location>
        <begin position="2"/>
        <end position="93"/>
    </location>
</feature>
<dbReference type="AlphaFoldDB" id="A0A841U1L2"/>
<organism evidence="3 4">
    <name type="scientific">Cohnella xylanilytica</name>
    <dbReference type="NCBI Taxonomy" id="557555"/>
    <lineage>
        <taxon>Bacteria</taxon>
        <taxon>Bacillati</taxon>
        <taxon>Bacillota</taxon>
        <taxon>Bacilli</taxon>
        <taxon>Bacillales</taxon>
        <taxon>Paenibacillaceae</taxon>
        <taxon>Cohnella</taxon>
    </lineage>
</organism>
<comment type="caution">
    <text evidence="3">The sequence shown here is derived from an EMBL/GenBank/DDBJ whole genome shotgun (WGS) entry which is preliminary data.</text>
</comment>
<dbReference type="Gene3D" id="3.40.50.720">
    <property type="entry name" value="NAD(P)-binding Rossmann-like Domain"/>
    <property type="match status" value="1"/>
</dbReference>
<evidence type="ECO:0000313" key="4">
    <source>
        <dbReference type="Proteomes" id="UP000553776"/>
    </source>
</evidence>
<keyword evidence="1" id="KW-0560">Oxidoreductase</keyword>
<dbReference type="InterPro" id="IPR051267">
    <property type="entry name" value="STEAP_metalloreductase"/>
</dbReference>
<dbReference type="RefSeq" id="WP_185137653.1">
    <property type="nucleotide sequence ID" value="NZ_JACJVR010000077.1"/>
</dbReference>
<name>A0A841U1L2_9BACL</name>
<evidence type="ECO:0000259" key="2">
    <source>
        <dbReference type="Pfam" id="PF03807"/>
    </source>
</evidence>
<dbReference type="InterPro" id="IPR028939">
    <property type="entry name" value="P5C_Rdtase_cat_N"/>
</dbReference>